<evidence type="ECO:0000313" key="5">
    <source>
        <dbReference type="EMBL" id="WAJ69035.1"/>
    </source>
</evidence>
<feature type="domain" description="HTH lacI-type" evidence="4">
    <location>
        <begin position="2"/>
        <end position="56"/>
    </location>
</feature>
<evidence type="ECO:0000256" key="3">
    <source>
        <dbReference type="ARBA" id="ARBA00023163"/>
    </source>
</evidence>
<sequence>MATIKDIAKAAGVSLATVSRVINDGPKVGDKTRARIKTIMKEMGYRPNANARALVNQKSASLGVVIAELADPFFATLAHGIETIARKKNVQVLLSTGSIEAKTELKAIETLLEHRCEAMVVHSKALKDSVLIELAKQIPGFILINRYIEEIKHQCVWLDNIAGGQLMANHMLKLGHKKFAVVSSKYQIDDPYQRLDGIRQALIKAGVELNEENIEYSSPDQEGGEIAMQNLLTRGADFTAVLGYNDAMAAGAMTTLLDQGYHVPDDISVIGYDDVLLSRYCRPKLTTLKYPIEMMASQAAELALSFASQPNLRESNKDKTYKYTPTIIKRESVLKTR</sequence>
<dbReference type="EMBL" id="CP109965">
    <property type="protein sequence ID" value="WAJ69035.1"/>
    <property type="molecule type" value="Genomic_DNA"/>
</dbReference>
<keyword evidence="3" id="KW-0804">Transcription</keyword>
<dbReference type="PANTHER" id="PTHR30146:SF98">
    <property type="entry name" value="HTH-TYPE TRANSCRIPTIONAL REGULATOR GALR"/>
    <property type="match status" value="1"/>
</dbReference>
<gene>
    <name evidence="5" type="ORF">OLW01_07470</name>
</gene>
<dbReference type="InterPro" id="IPR010982">
    <property type="entry name" value="Lambda_DNA-bd_dom_sf"/>
</dbReference>
<evidence type="ECO:0000313" key="6">
    <source>
        <dbReference type="Proteomes" id="UP001163726"/>
    </source>
</evidence>
<dbReference type="RefSeq" id="WP_268073166.1">
    <property type="nucleotide sequence ID" value="NZ_CP109965.1"/>
</dbReference>
<proteinExistence type="predicted"/>
<dbReference type="GO" id="GO:0003677">
    <property type="term" value="F:DNA binding"/>
    <property type="evidence" value="ECO:0007669"/>
    <property type="project" value="UniProtKB-KW"/>
</dbReference>
<keyword evidence="2 5" id="KW-0238">DNA-binding</keyword>
<dbReference type="Pfam" id="PF00532">
    <property type="entry name" value="Peripla_BP_1"/>
    <property type="match status" value="1"/>
</dbReference>
<dbReference type="Gene3D" id="1.10.260.40">
    <property type="entry name" value="lambda repressor-like DNA-binding domains"/>
    <property type="match status" value="1"/>
</dbReference>
<accession>A0ABY7AHE6</accession>
<dbReference type="Gene3D" id="3.40.50.2300">
    <property type="match status" value="2"/>
</dbReference>
<dbReference type="InterPro" id="IPR001761">
    <property type="entry name" value="Peripla_BP/Lac1_sug-bd_dom"/>
</dbReference>
<dbReference type="Pfam" id="PF00356">
    <property type="entry name" value="LacI"/>
    <property type="match status" value="1"/>
</dbReference>
<dbReference type="PROSITE" id="PS50932">
    <property type="entry name" value="HTH_LACI_2"/>
    <property type="match status" value="1"/>
</dbReference>
<dbReference type="PANTHER" id="PTHR30146">
    <property type="entry name" value="LACI-RELATED TRANSCRIPTIONAL REPRESSOR"/>
    <property type="match status" value="1"/>
</dbReference>
<dbReference type="PRINTS" id="PR00036">
    <property type="entry name" value="HTHLACI"/>
</dbReference>
<dbReference type="SUPFAM" id="SSF47413">
    <property type="entry name" value="lambda repressor-like DNA-binding domains"/>
    <property type="match status" value="1"/>
</dbReference>
<evidence type="ECO:0000259" key="4">
    <source>
        <dbReference type="PROSITE" id="PS50932"/>
    </source>
</evidence>
<dbReference type="CDD" id="cd06270">
    <property type="entry name" value="PBP1_GalS-like"/>
    <property type="match status" value="1"/>
</dbReference>
<keyword evidence="1" id="KW-0805">Transcription regulation</keyword>
<name>A0ABY7AHE6_9ALTE</name>
<reference evidence="5" key="1">
    <citation type="submission" date="2022-10" db="EMBL/GenBank/DDBJ databases">
        <title>Catenovulum adriacola sp. nov. isolated in the Harbour of Susak.</title>
        <authorList>
            <person name="Schoch T."/>
            <person name="Reich S.J."/>
            <person name="Stoeferle S."/>
            <person name="Flaiz M."/>
            <person name="Kazda M."/>
            <person name="Riedel C.U."/>
            <person name="Duerre P."/>
        </authorList>
    </citation>
    <scope>NUCLEOTIDE SEQUENCE</scope>
    <source>
        <strain evidence="5">TS8</strain>
    </source>
</reference>
<dbReference type="InterPro" id="IPR000843">
    <property type="entry name" value="HTH_LacI"/>
</dbReference>
<evidence type="ECO:0000256" key="2">
    <source>
        <dbReference type="ARBA" id="ARBA00023125"/>
    </source>
</evidence>
<dbReference type="PROSITE" id="PS00356">
    <property type="entry name" value="HTH_LACI_1"/>
    <property type="match status" value="1"/>
</dbReference>
<evidence type="ECO:0000256" key="1">
    <source>
        <dbReference type="ARBA" id="ARBA00023015"/>
    </source>
</evidence>
<keyword evidence="6" id="KW-1185">Reference proteome</keyword>
<organism evidence="5 6">
    <name type="scientific">Catenovulum adriaticum</name>
    <dbReference type="NCBI Taxonomy" id="2984846"/>
    <lineage>
        <taxon>Bacteria</taxon>
        <taxon>Pseudomonadati</taxon>
        <taxon>Pseudomonadota</taxon>
        <taxon>Gammaproteobacteria</taxon>
        <taxon>Alteromonadales</taxon>
        <taxon>Alteromonadaceae</taxon>
        <taxon>Catenovulum</taxon>
    </lineage>
</organism>
<protein>
    <submittedName>
        <fullName evidence="5">LacI family DNA-binding transcriptional regulator</fullName>
    </submittedName>
</protein>
<dbReference type="CDD" id="cd01392">
    <property type="entry name" value="HTH_LacI"/>
    <property type="match status" value="1"/>
</dbReference>
<dbReference type="InterPro" id="IPR028082">
    <property type="entry name" value="Peripla_BP_I"/>
</dbReference>
<dbReference type="SUPFAM" id="SSF53822">
    <property type="entry name" value="Periplasmic binding protein-like I"/>
    <property type="match status" value="1"/>
</dbReference>
<dbReference type="Proteomes" id="UP001163726">
    <property type="component" value="Chromosome"/>
</dbReference>
<dbReference type="SMART" id="SM00354">
    <property type="entry name" value="HTH_LACI"/>
    <property type="match status" value="1"/>
</dbReference>